<evidence type="ECO:0000313" key="2">
    <source>
        <dbReference type="EMBL" id="MQY08402.1"/>
    </source>
</evidence>
<protein>
    <submittedName>
        <fullName evidence="2">Uncharacterized protein</fullName>
    </submittedName>
</protein>
<feature type="transmembrane region" description="Helical" evidence="1">
    <location>
        <begin position="273"/>
        <end position="293"/>
    </location>
</feature>
<feature type="transmembrane region" description="Helical" evidence="1">
    <location>
        <begin position="159"/>
        <end position="182"/>
    </location>
</feature>
<keyword evidence="1" id="KW-0812">Transmembrane</keyword>
<reference evidence="2 3" key="1">
    <citation type="submission" date="2019-10" db="EMBL/GenBank/DDBJ databases">
        <title>Actinomadura rubteroloni sp. nov. and Actinomadura macrotermitis sp. nov., isolated from the gut of fungus growing-termite Macrotermes natalensis.</title>
        <authorList>
            <person name="Benndorf R."/>
            <person name="Martin K."/>
            <person name="Kuefner M."/>
            <person name="De Beer W."/>
            <person name="Kaster A.-K."/>
            <person name="Vollmers J."/>
            <person name="Poulsen M."/>
            <person name="Beemelmanns C."/>
        </authorList>
    </citation>
    <scope>NUCLEOTIDE SEQUENCE [LARGE SCALE GENOMIC DNA]</scope>
    <source>
        <strain evidence="2 3">RB68</strain>
    </source>
</reference>
<organism evidence="2 3">
    <name type="scientific">Actinomadura macrotermitis</name>
    <dbReference type="NCBI Taxonomy" id="2585200"/>
    <lineage>
        <taxon>Bacteria</taxon>
        <taxon>Bacillati</taxon>
        <taxon>Actinomycetota</taxon>
        <taxon>Actinomycetes</taxon>
        <taxon>Streptosporangiales</taxon>
        <taxon>Thermomonosporaceae</taxon>
        <taxon>Actinomadura</taxon>
    </lineage>
</organism>
<proteinExistence type="predicted"/>
<evidence type="ECO:0000256" key="1">
    <source>
        <dbReference type="SAM" id="Phobius"/>
    </source>
</evidence>
<keyword evidence="1" id="KW-1133">Transmembrane helix</keyword>
<dbReference type="Proteomes" id="UP000487268">
    <property type="component" value="Unassembled WGS sequence"/>
</dbReference>
<keyword evidence="1" id="KW-0472">Membrane</keyword>
<feature type="transmembrane region" description="Helical" evidence="1">
    <location>
        <begin position="305"/>
        <end position="326"/>
    </location>
</feature>
<feature type="transmembrane region" description="Helical" evidence="1">
    <location>
        <begin position="220"/>
        <end position="240"/>
    </location>
</feature>
<evidence type="ECO:0000313" key="3">
    <source>
        <dbReference type="Proteomes" id="UP000487268"/>
    </source>
</evidence>
<feature type="transmembrane region" description="Helical" evidence="1">
    <location>
        <begin position="76"/>
        <end position="98"/>
    </location>
</feature>
<feature type="transmembrane region" description="Helical" evidence="1">
    <location>
        <begin position="194"/>
        <end position="214"/>
    </location>
</feature>
<gene>
    <name evidence="2" type="ORF">ACRB68_65090</name>
</gene>
<feature type="transmembrane region" description="Helical" evidence="1">
    <location>
        <begin position="119"/>
        <end position="147"/>
    </location>
</feature>
<feature type="transmembrane region" description="Helical" evidence="1">
    <location>
        <begin position="36"/>
        <end position="56"/>
    </location>
</feature>
<accession>A0A7K0C5L1</accession>
<comment type="caution">
    <text evidence="2">The sequence shown here is derived from an EMBL/GenBank/DDBJ whole genome shotgun (WGS) entry which is preliminary data.</text>
</comment>
<name>A0A7K0C5L1_9ACTN</name>
<feature type="transmembrane region" description="Helical" evidence="1">
    <location>
        <begin position="247"/>
        <end position="267"/>
    </location>
</feature>
<dbReference type="AlphaFoldDB" id="A0A7K0C5L1"/>
<dbReference type="EMBL" id="WEGH01000004">
    <property type="protein sequence ID" value="MQY08402.1"/>
    <property type="molecule type" value="Genomic_DNA"/>
</dbReference>
<keyword evidence="3" id="KW-1185">Reference proteome</keyword>
<sequence length="333" mass="31872">MEARGGTVVAHVGPGAARAEVYGGVARELWGRRRRIAGLAGAVMLAVAFLAGTLALGDAEVVDGTVPSGLRSVLAGFGGVALLVAAFGVHRACTGTAAQRARETARLRARGVAAGRIRALAAAEALAAGAAGTVLGLAAAAWCVRLLSALFPAAGLHGLAAGATPGPAVAAAGLLVPLHAVLRRTGSGGPSESRVIIGGAVAAVAAGAVVSGAFGGRADLAMAGAIMMLGVVVVLGPVVAGGRAATAPAVGFGAVALLAVLAGSLRADLRDVVYAMLLLAGTIVLPGCLALAAREPGPRTWPATPAGAAAGLLLGLLLGWGVAGALGGPSATP</sequence>